<name>A0AAD6IDD7_PENCN</name>
<dbReference type="GO" id="GO:0005524">
    <property type="term" value="F:ATP binding"/>
    <property type="evidence" value="ECO:0007669"/>
    <property type="project" value="InterPro"/>
</dbReference>
<dbReference type="InterPro" id="IPR011009">
    <property type="entry name" value="Kinase-like_dom_sf"/>
</dbReference>
<feature type="region of interest" description="Disordered" evidence="1">
    <location>
        <begin position="177"/>
        <end position="205"/>
    </location>
</feature>
<dbReference type="GO" id="GO:0004672">
    <property type="term" value="F:protein kinase activity"/>
    <property type="evidence" value="ECO:0007669"/>
    <property type="project" value="InterPro"/>
</dbReference>
<dbReference type="InterPro" id="IPR000719">
    <property type="entry name" value="Prot_kinase_dom"/>
</dbReference>
<keyword evidence="4" id="KW-1185">Reference proteome</keyword>
<dbReference type="Proteomes" id="UP001219568">
    <property type="component" value="Unassembled WGS sequence"/>
</dbReference>
<dbReference type="AlphaFoldDB" id="A0AAD6IDD7"/>
<gene>
    <name evidence="3" type="ORF">N7460_004936</name>
</gene>
<evidence type="ECO:0000313" key="4">
    <source>
        <dbReference type="Proteomes" id="UP001219568"/>
    </source>
</evidence>
<dbReference type="PANTHER" id="PTHR37542:SF3">
    <property type="entry name" value="PRION-INHIBITION AND PROPAGATION HELO DOMAIN-CONTAINING PROTEIN"/>
    <property type="match status" value="1"/>
</dbReference>
<reference evidence="3" key="2">
    <citation type="submission" date="2023-01" db="EMBL/GenBank/DDBJ databases">
        <authorList>
            <person name="Petersen C."/>
        </authorList>
    </citation>
    <scope>NUCLEOTIDE SEQUENCE</scope>
    <source>
        <strain evidence="3">IBT 15450</strain>
    </source>
</reference>
<evidence type="ECO:0000259" key="2">
    <source>
        <dbReference type="PROSITE" id="PS50011"/>
    </source>
</evidence>
<proteinExistence type="predicted"/>
<evidence type="ECO:0000313" key="3">
    <source>
        <dbReference type="EMBL" id="KAJ6043581.1"/>
    </source>
</evidence>
<dbReference type="SUPFAM" id="SSF56112">
    <property type="entry name" value="Protein kinase-like (PK-like)"/>
    <property type="match status" value="1"/>
</dbReference>
<evidence type="ECO:0000256" key="1">
    <source>
        <dbReference type="SAM" id="MobiDB-lite"/>
    </source>
</evidence>
<dbReference type="PANTHER" id="PTHR37542">
    <property type="entry name" value="HELO DOMAIN-CONTAINING PROTEIN-RELATED"/>
    <property type="match status" value="1"/>
</dbReference>
<dbReference type="EMBL" id="JAQJZL010000004">
    <property type="protein sequence ID" value="KAJ6043581.1"/>
    <property type="molecule type" value="Genomic_DNA"/>
</dbReference>
<organism evidence="3 4">
    <name type="scientific">Penicillium canescens</name>
    <dbReference type="NCBI Taxonomy" id="5083"/>
    <lineage>
        <taxon>Eukaryota</taxon>
        <taxon>Fungi</taxon>
        <taxon>Dikarya</taxon>
        <taxon>Ascomycota</taxon>
        <taxon>Pezizomycotina</taxon>
        <taxon>Eurotiomycetes</taxon>
        <taxon>Eurotiomycetidae</taxon>
        <taxon>Eurotiales</taxon>
        <taxon>Aspergillaceae</taxon>
        <taxon>Penicillium</taxon>
    </lineage>
</organism>
<protein>
    <recommendedName>
        <fullName evidence="2">Protein kinase domain-containing protein</fullName>
    </recommendedName>
</protein>
<accession>A0AAD6IDD7</accession>
<comment type="caution">
    <text evidence="3">The sequence shown here is derived from an EMBL/GenBank/DDBJ whole genome shotgun (WGS) entry which is preliminary data.</text>
</comment>
<feature type="compositionally biased region" description="Basic and acidic residues" evidence="1">
    <location>
        <begin position="177"/>
        <end position="201"/>
    </location>
</feature>
<sequence>MEAVSLVLAVAGTLDVCVRYGKELVKICREIRTLSKDIEQLALIIEGIWLKTEVQVTLLGRLWSSASSLHPSLQAHYADAIQGLYQQIHGARDILQKSNDRQLSSSKHLERAKVLYLVKSLKKIVADLEQWQRRFDPSWYLITLLSASNIDEKLHDRGSTPSSTRLIQIRNAIRDVSEQRNDSTDSIFKSKESTGRDRDKISGTNTYTARYDGRRVLLDRTNYGMNANLQTIKSHVRDLARMLMHVDPDSFGLLKCVGAVEVQSHDSAQTSPTTQFEFILDIPDKLKYPKTLRSLLLGNAKLSLTKRIQLSKQLARSVMFVHTTGFVHKGIRPETMIVFNDGVTDVGPSFLIGFERIRHAHGQTDLMGDLEWHKNIYRHPVRQGQWTEEAYIMQHDIYSLGVCLLEIGLWHSFVQWESDDSQPHPWSDLDIQDAISDKDPRHGGFTTKNKLVTITKDRLPSLVGDNYTRLVLACLCCLDEGSEDNVFGALGNGVKDRDGIVVGVRYIENVLLKTEELLI</sequence>
<reference evidence="3" key="1">
    <citation type="journal article" date="2023" name="IMA Fungus">
        <title>Comparative genomic study of the Penicillium genus elucidates a diverse pangenome and 15 lateral gene transfer events.</title>
        <authorList>
            <person name="Petersen C."/>
            <person name="Sorensen T."/>
            <person name="Nielsen M.R."/>
            <person name="Sondergaard T.E."/>
            <person name="Sorensen J.L."/>
            <person name="Fitzpatrick D.A."/>
            <person name="Frisvad J.C."/>
            <person name="Nielsen K.L."/>
        </authorList>
    </citation>
    <scope>NUCLEOTIDE SEQUENCE</scope>
    <source>
        <strain evidence="3">IBT 15450</strain>
    </source>
</reference>
<feature type="domain" description="Protein kinase" evidence="2">
    <location>
        <begin position="173"/>
        <end position="519"/>
    </location>
</feature>
<dbReference type="PROSITE" id="PS50011">
    <property type="entry name" value="PROTEIN_KINASE_DOM"/>
    <property type="match status" value="1"/>
</dbReference>
<dbReference type="Gene3D" id="1.10.510.10">
    <property type="entry name" value="Transferase(Phosphotransferase) domain 1"/>
    <property type="match status" value="1"/>
</dbReference>